<sequence length="213" mass="22651">MLDLSGTSPSPSSSSNLYDKSVPPVPHMYSSIASSIAKSLTAASATQLYINPLNGSSNSSATGASIRGNLHQMPTASGNYFHSLTVISGNDLAHHKRQSNGHKSSAAKGLQTKRTPIVAKVNTTRTSLANGPATKRRKVRGTRALKGANAHQRPDTPRQQALQPYSQVTAANAAILIQLQQQTAPPHRSRRRPANIGEARTSATSSPRRMEDL</sequence>
<feature type="compositionally biased region" description="Basic residues" evidence="1">
    <location>
        <begin position="134"/>
        <end position="143"/>
    </location>
</feature>
<reference evidence="2" key="2">
    <citation type="submission" date="2020-05" db="UniProtKB">
        <authorList>
            <consortium name="EnsemblMetazoa"/>
        </authorList>
    </citation>
    <scope>IDENTIFICATION</scope>
    <source>
        <strain evidence="2">IAEA</strain>
    </source>
</reference>
<evidence type="ECO:0000313" key="3">
    <source>
        <dbReference type="Proteomes" id="UP000092445"/>
    </source>
</evidence>
<feature type="region of interest" description="Disordered" evidence="1">
    <location>
        <begin position="180"/>
        <end position="213"/>
    </location>
</feature>
<protein>
    <submittedName>
        <fullName evidence="2">Uncharacterized protein</fullName>
    </submittedName>
</protein>
<dbReference type="VEuPathDB" id="VectorBase:GPAI013305"/>
<feature type="region of interest" description="Disordered" evidence="1">
    <location>
        <begin position="1"/>
        <end position="21"/>
    </location>
</feature>
<name>A0A1A9ZFU1_GLOPL</name>
<dbReference type="Proteomes" id="UP000092445">
    <property type="component" value="Unassembled WGS sequence"/>
</dbReference>
<evidence type="ECO:0000256" key="1">
    <source>
        <dbReference type="SAM" id="MobiDB-lite"/>
    </source>
</evidence>
<reference evidence="3" key="1">
    <citation type="submission" date="2014-03" db="EMBL/GenBank/DDBJ databases">
        <authorList>
            <person name="Aksoy S."/>
            <person name="Warren W."/>
            <person name="Wilson R.K."/>
        </authorList>
    </citation>
    <scope>NUCLEOTIDE SEQUENCE [LARGE SCALE GENOMIC DNA]</scope>
    <source>
        <strain evidence="3">IAEA</strain>
    </source>
</reference>
<feature type="region of interest" description="Disordered" evidence="1">
    <location>
        <begin position="127"/>
        <end position="161"/>
    </location>
</feature>
<organism evidence="2 3">
    <name type="scientific">Glossina pallidipes</name>
    <name type="common">Tsetse fly</name>
    <dbReference type="NCBI Taxonomy" id="7398"/>
    <lineage>
        <taxon>Eukaryota</taxon>
        <taxon>Metazoa</taxon>
        <taxon>Ecdysozoa</taxon>
        <taxon>Arthropoda</taxon>
        <taxon>Hexapoda</taxon>
        <taxon>Insecta</taxon>
        <taxon>Pterygota</taxon>
        <taxon>Neoptera</taxon>
        <taxon>Endopterygota</taxon>
        <taxon>Diptera</taxon>
        <taxon>Brachycera</taxon>
        <taxon>Muscomorpha</taxon>
        <taxon>Hippoboscoidea</taxon>
        <taxon>Glossinidae</taxon>
        <taxon>Glossina</taxon>
    </lineage>
</organism>
<evidence type="ECO:0000313" key="2">
    <source>
        <dbReference type="EnsemblMetazoa" id="GPAI013305-PA"/>
    </source>
</evidence>
<dbReference type="AlphaFoldDB" id="A0A1A9ZFU1"/>
<dbReference type="EnsemblMetazoa" id="GPAI013305-RA">
    <property type="protein sequence ID" value="GPAI013305-PA"/>
    <property type="gene ID" value="GPAI013305"/>
</dbReference>
<accession>A0A1A9ZFU1</accession>
<proteinExistence type="predicted"/>
<keyword evidence="3" id="KW-1185">Reference proteome</keyword>